<dbReference type="InterPro" id="IPR029058">
    <property type="entry name" value="AB_hydrolase_fold"/>
</dbReference>
<reference evidence="4 5" key="1">
    <citation type="submission" date="2024-03" db="EMBL/GenBank/DDBJ databases">
        <authorList>
            <person name="Gkanogiannis A."/>
            <person name="Becerra Lopez-Lavalle L."/>
        </authorList>
    </citation>
    <scope>NUCLEOTIDE SEQUENCE [LARGE SCALE GENOMIC DNA]</scope>
</reference>
<dbReference type="Pfam" id="PF07859">
    <property type="entry name" value="Abhydrolase_3"/>
    <property type="match status" value="1"/>
</dbReference>
<comment type="similarity">
    <text evidence="1">Belongs to the 'GDXG' lipolytic enzyme family.</text>
</comment>
<keyword evidence="5" id="KW-1185">Reference proteome</keyword>
<sequence>MVILHMMMYLDTSISIHVSHLLAEISSDSPFPFAVFFFFILLSDSAMASDEIAINATPYFIFYKDGRIDRLIGNDIDPPGLDPKTGVESKDVDISPDVTVRVYRPKSAAGKQAQKLPLLVYFHGGGFCIETAFSPFYHQHINAWVAEGNIAAVSVNYRRAPEYKLPIPFEDSWTAMKWIAAHSGGKGPDDWLNEIADLNQVYLAGDSAGGNIAHRMALRVGTEGLDGVKIKGLQLIHPHFWGEKLIGEEQEWDRKDLFVVENLWFMVSKDIKNLDHPIVNPEHDPDLGRLAAERVAVYVAEKDNLKVRGRHYAECLKKSGWNGTVEVVETTGEGHVFHLFNPTCDMAGELVKQLAAFTSSGRSGEVQ</sequence>
<feature type="active site" evidence="2">
    <location>
        <position position="207"/>
    </location>
</feature>
<evidence type="ECO:0000256" key="2">
    <source>
        <dbReference type="PROSITE-ProRule" id="PRU10038"/>
    </source>
</evidence>
<organism evidence="4 5">
    <name type="scientific">Citrullus colocynthis</name>
    <name type="common">colocynth</name>
    <dbReference type="NCBI Taxonomy" id="252529"/>
    <lineage>
        <taxon>Eukaryota</taxon>
        <taxon>Viridiplantae</taxon>
        <taxon>Streptophyta</taxon>
        <taxon>Embryophyta</taxon>
        <taxon>Tracheophyta</taxon>
        <taxon>Spermatophyta</taxon>
        <taxon>Magnoliopsida</taxon>
        <taxon>eudicotyledons</taxon>
        <taxon>Gunneridae</taxon>
        <taxon>Pentapetalae</taxon>
        <taxon>rosids</taxon>
        <taxon>fabids</taxon>
        <taxon>Cucurbitales</taxon>
        <taxon>Cucurbitaceae</taxon>
        <taxon>Benincaseae</taxon>
        <taxon>Citrullus</taxon>
    </lineage>
</organism>
<evidence type="ECO:0000313" key="4">
    <source>
        <dbReference type="EMBL" id="CAK9309042.1"/>
    </source>
</evidence>
<dbReference type="SUPFAM" id="SSF53474">
    <property type="entry name" value="alpha/beta-Hydrolases"/>
    <property type="match status" value="1"/>
</dbReference>
<evidence type="ECO:0000259" key="3">
    <source>
        <dbReference type="Pfam" id="PF07859"/>
    </source>
</evidence>
<dbReference type="InterPro" id="IPR033140">
    <property type="entry name" value="Lipase_GDXG_put_SER_AS"/>
</dbReference>
<feature type="domain" description="Alpha/beta hydrolase fold-3" evidence="3">
    <location>
        <begin position="119"/>
        <end position="338"/>
    </location>
</feature>
<dbReference type="PANTHER" id="PTHR23024:SF467">
    <property type="entry name" value="CARBOXYLESTERASE 12-RELATED"/>
    <property type="match status" value="1"/>
</dbReference>
<protein>
    <recommendedName>
        <fullName evidence="3">Alpha/beta hydrolase fold-3 domain-containing protein</fullName>
    </recommendedName>
</protein>
<evidence type="ECO:0000256" key="1">
    <source>
        <dbReference type="ARBA" id="ARBA00010515"/>
    </source>
</evidence>
<gene>
    <name evidence="4" type="ORF">CITCOLO1_LOCUS566</name>
</gene>
<name>A0ABP0XMV0_9ROSI</name>
<accession>A0ABP0XMV0</accession>
<dbReference type="InterPro" id="IPR013094">
    <property type="entry name" value="AB_hydrolase_3"/>
</dbReference>
<dbReference type="EMBL" id="OZ021735">
    <property type="protein sequence ID" value="CAK9309042.1"/>
    <property type="molecule type" value="Genomic_DNA"/>
</dbReference>
<dbReference type="InterPro" id="IPR050466">
    <property type="entry name" value="Carboxylest/Gibb_receptor"/>
</dbReference>
<dbReference type="Gene3D" id="3.40.50.1820">
    <property type="entry name" value="alpha/beta hydrolase"/>
    <property type="match status" value="1"/>
</dbReference>
<dbReference type="PROSITE" id="PS01174">
    <property type="entry name" value="LIPASE_GDXG_SER"/>
    <property type="match status" value="1"/>
</dbReference>
<dbReference type="PANTHER" id="PTHR23024">
    <property type="entry name" value="ARYLACETAMIDE DEACETYLASE"/>
    <property type="match status" value="1"/>
</dbReference>
<dbReference type="Proteomes" id="UP001642487">
    <property type="component" value="Chromosome 1"/>
</dbReference>
<proteinExistence type="inferred from homology"/>
<evidence type="ECO:0000313" key="5">
    <source>
        <dbReference type="Proteomes" id="UP001642487"/>
    </source>
</evidence>